<dbReference type="AlphaFoldDB" id="A0A060CES5"/>
<dbReference type="InterPro" id="IPR017853">
    <property type="entry name" value="GH"/>
</dbReference>
<dbReference type="PANTHER" id="PTHR30480:SF13">
    <property type="entry name" value="BETA-HEXOSAMINIDASE"/>
    <property type="match status" value="1"/>
</dbReference>
<evidence type="ECO:0000259" key="6">
    <source>
        <dbReference type="Pfam" id="PF00933"/>
    </source>
</evidence>
<dbReference type="EC" id="3.2.1.52" evidence="3"/>
<evidence type="ECO:0000256" key="5">
    <source>
        <dbReference type="ARBA" id="ARBA00023295"/>
    </source>
</evidence>
<feature type="domain" description="Glycoside hydrolase family 3 N-terminal" evidence="6">
    <location>
        <begin position="4"/>
        <end position="73"/>
    </location>
</feature>
<evidence type="ECO:0000256" key="2">
    <source>
        <dbReference type="ARBA" id="ARBA00005336"/>
    </source>
</evidence>
<organism evidence="7">
    <name type="scientific">uncultured Methylobacterium sp</name>
    <dbReference type="NCBI Taxonomy" id="157278"/>
    <lineage>
        <taxon>Bacteria</taxon>
        <taxon>Pseudomonadati</taxon>
        <taxon>Pseudomonadota</taxon>
        <taxon>Alphaproteobacteria</taxon>
        <taxon>Hyphomicrobiales</taxon>
        <taxon>Methylobacteriaceae</taxon>
        <taxon>Methylobacterium</taxon>
        <taxon>environmental samples</taxon>
    </lineage>
</organism>
<reference evidence="7" key="1">
    <citation type="journal article" date="2013" name="Environ. Microbiol.">
        <title>Seasonally variable intestinal metagenomes of the red palm weevil (Rhynchophorus ferrugineus).</title>
        <authorList>
            <person name="Jia S."/>
            <person name="Zhang X."/>
            <person name="Zhang G."/>
            <person name="Yin A."/>
            <person name="Zhang S."/>
            <person name="Li F."/>
            <person name="Wang L."/>
            <person name="Zhao D."/>
            <person name="Yun Q."/>
            <person name="Tala"/>
            <person name="Wang J."/>
            <person name="Sun G."/>
            <person name="Baabdullah M."/>
            <person name="Yu X."/>
            <person name="Hu S."/>
            <person name="Al-Mssallem I.S."/>
            <person name="Yu J."/>
        </authorList>
    </citation>
    <scope>NUCLEOTIDE SEQUENCE</scope>
</reference>
<dbReference type="SUPFAM" id="SSF51445">
    <property type="entry name" value="(Trans)glycosidases"/>
    <property type="match status" value="1"/>
</dbReference>
<comment type="catalytic activity">
    <reaction evidence="1">
        <text>Hydrolysis of terminal non-reducing N-acetyl-D-hexosamine residues in N-acetyl-beta-D-hexosaminides.</text>
        <dbReference type="EC" id="3.2.1.52"/>
    </reaction>
</comment>
<evidence type="ECO:0000256" key="3">
    <source>
        <dbReference type="ARBA" id="ARBA00012663"/>
    </source>
</evidence>
<dbReference type="EMBL" id="KF124205">
    <property type="protein sequence ID" value="AIA91520.1"/>
    <property type="molecule type" value="Genomic_DNA"/>
</dbReference>
<dbReference type="InterPro" id="IPR050226">
    <property type="entry name" value="NagZ_Beta-hexosaminidase"/>
</dbReference>
<dbReference type="GO" id="GO:0004563">
    <property type="term" value="F:beta-N-acetylhexosaminidase activity"/>
    <property type="evidence" value="ECO:0007669"/>
    <property type="project" value="UniProtKB-EC"/>
</dbReference>
<keyword evidence="5" id="KW-0326">Glycosidase</keyword>
<name>A0A060CES5_9HYPH</name>
<dbReference type="InterPro" id="IPR036962">
    <property type="entry name" value="Glyco_hydro_3_N_sf"/>
</dbReference>
<dbReference type="GO" id="GO:0009254">
    <property type="term" value="P:peptidoglycan turnover"/>
    <property type="evidence" value="ECO:0007669"/>
    <property type="project" value="TreeGrafter"/>
</dbReference>
<dbReference type="InterPro" id="IPR001764">
    <property type="entry name" value="Glyco_hydro_3_N"/>
</dbReference>
<dbReference type="GO" id="GO:0005975">
    <property type="term" value="P:carbohydrate metabolic process"/>
    <property type="evidence" value="ECO:0007669"/>
    <property type="project" value="InterPro"/>
</dbReference>
<evidence type="ECO:0000313" key="7">
    <source>
        <dbReference type="EMBL" id="AIA91520.1"/>
    </source>
</evidence>
<proteinExistence type="inferred from homology"/>
<sequence>MDPDNPATTSRTVIEDIVRGAIGYDGLLMSDDLSMEALSGSFRERAERVFRAGCDVALHCNGRIEEMAAVAEAAPILAGDGGGGRRPP</sequence>
<dbReference type="Gene3D" id="3.20.20.300">
    <property type="entry name" value="Glycoside hydrolase, family 3, N-terminal domain"/>
    <property type="match status" value="1"/>
</dbReference>
<keyword evidence="4" id="KW-0378">Hydrolase</keyword>
<protein>
    <recommendedName>
        <fullName evidence="3">beta-N-acetylhexosaminidase</fullName>
        <ecNumber evidence="3">3.2.1.52</ecNumber>
    </recommendedName>
</protein>
<dbReference type="PANTHER" id="PTHR30480">
    <property type="entry name" value="BETA-HEXOSAMINIDASE-RELATED"/>
    <property type="match status" value="1"/>
</dbReference>
<comment type="similarity">
    <text evidence="2">Belongs to the glycosyl hydrolase 3 family.</text>
</comment>
<evidence type="ECO:0000256" key="4">
    <source>
        <dbReference type="ARBA" id="ARBA00022801"/>
    </source>
</evidence>
<accession>A0A060CES5</accession>
<dbReference type="Pfam" id="PF00933">
    <property type="entry name" value="Glyco_hydro_3"/>
    <property type="match status" value="1"/>
</dbReference>
<evidence type="ECO:0000256" key="1">
    <source>
        <dbReference type="ARBA" id="ARBA00001231"/>
    </source>
</evidence>